<dbReference type="Proteomes" id="UP000322084">
    <property type="component" value="Unassembled WGS sequence"/>
</dbReference>
<evidence type="ECO:0000313" key="3">
    <source>
        <dbReference type="Proteomes" id="UP000322084"/>
    </source>
</evidence>
<evidence type="ECO:0000256" key="1">
    <source>
        <dbReference type="SAM" id="Phobius"/>
    </source>
</evidence>
<comment type="caution">
    <text evidence="2">The sequence shown here is derived from an EMBL/GenBank/DDBJ whole genome shotgun (WGS) entry which is preliminary data.</text>
</comment>
<organism evidence="2 3">
    <name type="scientific">Iodidimonas gelatinilytica</name>
    <dbReference type="NCBI Taxonomy" id="1236966"/>
    <lineage>
        <taxon>Bacteria</taxon>
        <taxon>Pseudomonadati</taxon>
        <taxon>Pseudomonadota</taxon>
        <taxon>Alphaproteobacteria</taxon>
        <taxon>Iodidimonadales</taxon>
        <taxon>Iodidimonadaceae</taxon>
        <taxon>Iodidimonas</taxon>
    </lineage>
</organism>
<name>A0A5A7MMH4_9PROT</name>
<protein>
    <submittedName>
        <fullName evidence="2">Uncharacterized protein</fullName>
    </submittedName>
</protein>
<dbReference type="EMBL" id="BKCL01000002">
    <property type="protein sequence ID" value="GEQ97046.1"/>
    <property type="molecule type" value="Genomic_DNA"/>
</dbReference>
<reference evidence="2 3" key="1">
    <citation type="submission" date="2019-09" db="EMBL/GenBank/DDBJ databases">
        <title>NBRP : Genome information of microbial organism related human and environment.</title>
        <authorList>
            <person name="Hattori M."/>
            <person name="Oshima K."/>
            <person name="Inaba H."/>
            <person name="Suda W."/>
            <person name="Sakamoto M."/>
            <person name="Iino T."/>
            <person name="Kitahara M."/>
            <person name="Oshida Y."/>
            <person name="Iida T."/>
            <person name="Kudo T."/>
            <person name="Itoh T."/>
            <person name="Ohkuma M."/>
        </authorList>
    </citation>
    <scope>NUCLEOTIDE SEQUENCE [LARGE SCALE GENOMIC DNA]</scope>
    <source>
        <strain evidence="2 3">Hi-2</strain>
    </source>
</reference>
<accession>A0A5A7MMH4</accession>
<dbReference type="AlphaFoldDB" id="A0A5A7MMH4"/>
<proteinExistence type="predicted"/>
<keyword evidence="1" id="KW-0812">Transmembrane</keyword>
<gene>
    <name evidence="2" type="ORF">JCM17844_06830</name>
</gene>
<keyword evidence="1" id="KW-0472">Membrane</keyword>
<evidence type="ECO:0000313" key="2">
    <source>
        <dbReference type="EMBL" id="GEQ97046.1"/>
    </source>
</evidence>
<sequence length="58" mass="6595">MSDNTTSLRQWLAQNWFWLALIVVVFFGYQIGKDRAIAQNTHDTSGSFVNGGDMENDK</sequence>
<feature type="transmembrane region" description="Helical" evidence="1">
    <location>
        <begin position="12"/>
        <end position="29"/>
    </location>
</feature>
<keyword evidence="1" id="KW-1133">Transmembrane helix</keyword>